<dbReference type="Gene3D" id="3.40.50.200">
    <property type="entry name" value="Peptidase S8/S53 domain"/>
    <property type="match status" value="2"/>
</dbReference>
<dbReference type="SUPFAM" id="SSF52743">
    <property type="entry name" value="Subtilisin-like"/>
    <property type="match status" value="1"/>
</dbReference>
<evidence type="ECO:0000256" key="2">
    <source>
        <dbReference type="ARBA" id="ARBA00022729"/>
    </source>
</evidence>
<keyword evidence="1" id="KW-0645">Protease</keyword>
<dbReference type="InterPro" id="IPR000209">
    <property type="entry name" value="Peptidase_S8/S53_dom"/>
</dbReference>
<evidence type="ECO:0000256" key="3">
    <source>
        <dbReference type="ARBA" id="ARBA00022801"/>
    </source>
</evidence>
<dbReference type="GO" id="GO:0006508">
    <property type="term" value="P:proteolysis"/>
    <property type="evidence" value="ECO:0007669"/>
    <property type="project" value="UniProtKB-KW"/>
</dbReference>
<dbReference type="PANTHER" id="PTHR46580:SF2">
    <property type="entry name" value="MAM DOMAIN-CONTAINING PROTEIN"/>
    <property type="match status" value="1"/>
</dbReference>
<dbReference type="InterPro" id="IPR017868">
    <property type="entry name" value="Filamin/ABP280_repeat-like"/>
</dbReference>
<dbReference type="AlphaFoldDB" id="A0A4Q2U9W9"/>
<reference evidence="6 7" key="2">
    <citation type="submission" date="2019-02" db="EMBL/GenBank/DDBJ databases">
        <title>'Lichenibacterium ramalinii' gen. nov. sp. nov., 'Lichenibacterium minor' gen. nov. sp. nov.</title>
        <authorList>
            <person name="Pankratov T."/>
        </authorList>
    </citation>
    <scope>NUCLEOTIDE SEQUENCE [LARGE SCALE GENOMIC DNA]</scope>
    <source>
        <strain evidence="6 7">RmlP026</strain>
    </source>
</reference>
<organism evidence="6 7">
    <name type="scientific">Lichenibacterium minor</name>
    <dbReference type="NCBI Taxonomy" id="2316528"/>
    <lineage>
        <taxon>Bacteria</taxon>
        <taxon>Pseudomonadati</taxon>
        <taxon>Pseudomonadota</taxon>
        <taxon>Alphaproteobacteria</taxon>
        <taxon>Hyphomicrobiales</taxon>
        <taxon>Lichenihabitantaceae</taxon>
        <taxon>Lichenibacterium</taxon>
    </lineage>
</organism>
<dbReference type="Pfam" id="PF00082">
    <property type="entry name" value="Peptidase_S8"/>
    <property type="match status" value="1"/>
</dbReference>
<evidence type="ECO:0000259" key="5">
    <source>
        <dbReference type="Pfam" id="PF00082"/>
    </source>
</evidence>
<dbReference type="PANTHER" id="PTHR46580">
    <property type="entry name" value="SENSOR KINASE-RELATED"/>
    <property type="match status" value="1"/>
</dbReference>
<dbReference type="RefSeq" id="WP_129223174.1">
    <property type="nucleotide sequence ID" value="NZ_QYBB01000002.1"/>
</dbReference>
<dbReference type="OrthoDB" id="8256393at2"/>
<dbReference type="EMBL" id="QYBB01000002">
    <property type="protein sequence ID" value="RYC33360.1"/>
    <property type="molecule type" value="Genomic_DNA"/>
</dbReference>
<sequence length="775" mass="75016">MAVPGIGSHDLQKNRVGDASATAGSSVQVTAATATAATATGAAAAAVALGADAATAATGFTGAGVKIGIVSDSFDALGTAGTDEADGTLPAGVQVLKDSGSGRDEGRAMAEVAHGVAPGADIAFCAAGGSVAGLASAIASLEAAGCTVICDDTTYADEPFFQMGDAAEKAISAFTSAGGVYFTAASNAGPDSSYEAAFSGTAATLPGIGSATAMNFGTAAAPRFTDALTLTAGRTTTIDLQWAQPWASIDGAGSAYSLAVAIYDPSGNLVKTFAADQVGGDPVQSGCFTPSVSGTYAVAVTVNGGTDPGGTFKIVANDDASAAAVFAGSKGSGSVIGHNMDPAAITVGAVDARDTPAYGGTLRSEAFGAAGPGEELFGDTGTALAGARTLHAVDVSGPDGIATSLPASDLAPFYGTSCATPAVAAVGALMKGANPSLDAGEIESALKASALPFGSAAQSGSGLVQEGAALALTAESNTSIHDDLFRDGQSALLWQDGGGAARLSQVEGDAELGTASVAPPAGSGWSAVATGDFSGTAGQSGILWRNGDGRLVVDAMDGAAETAETLVGDPGAQWDVVGTGDFGGGVDSDILLQNKAGDLDLLAMKGTAVQSRTAIDGPGAGWTAAGIGDFDGDGRSDILWRNASGALAVWIMDGTSVASELQLPTNPGAGWTVVGTGDMTGDGKADILLQDAATGALDLWAMAGAAVTSATALSSTLGAGWQATGVGAFNGSGRDGILFEDAATGAAAIADVSHGQIGRTHAVATPGAGWTATLA</sequence>
<name>A0A4Q2U9W9_9HYPH</name>
<dbReference type="SUPFAM" id="SSF69318">
    <property type="entry name" value="Integrin alpha N-terminal domain"/>
    <property type="match status" value="1"/>
</dbReference>
<dbReference type="Proteomes" id="UP000290759">
    <property type="component" value="Unassembled WGS sequence"/>
</dbReference>
<protein>
    <recommendedName>
        <fullName evidence="5">Peptidase S8/S53 domain-containing protein</fullName>
    </recommendedName>
</protein>
<keyword evidence="7" id="KW-1185">Reference proteome</keyword>
<keyword evidence="3" id="KW-0378">Hydrolase</keyword>
<keyword evidence="4" id="KW-0720">Serine protease</keyword>
<dbReference type="InterPro" id="IPR013517">
    <property type="entry name" value="FG-GAP"/>
</dbReference>
<dbReference type="InterPro" id="IPR028994">
    <property type="entry name" value="Integrin_alpha_N"/>
</dbReference>
<feature type="domain" description="Peptidase S8/S53" evidence="5">
    <location>
        <begin position="102"/>
        <end position="451"/>
    </location>
</feature>
<evidence type="ECO:0000256" key="1">
    <source>
        <dbReference type="ARBA" id="ARBA00022670"/>
    </source>
</evidence>
<evidence type="ECO:0000313" key="7">
    <source>
        <dbReference type="Proteomes" id="UP000290759"/>
    </source>
</evidence>
<proteinExistence type="predicted"/>
<comment type="caution">
    <text evidence="6">The sequence shown here is derived from an EMBL/GenBank/DDBJ whole genome shotgun (WGS) entry which is preliminary data.</text>
</comment>
<dbReference type="InterPro" id="IPR036852">
    <property type="entry name" value="Peptidase_S8/S53_dom_sf"/>
</dbReference>
<dbReference type="PROSITE" id="PS50194">
    <property type="entry name" value="FILAMIN_REPEAT"/>
    <property type="match status" value="1"/>
</dbReference>
<evidence type="ECO:0000313" key="6">
    <source>
        <dbReference type="EMBL" id="RYC33360.1"/>
    </source>
</evidence>
<dbReference type="PROSITE" id="PS00138">
    <property type="entry name" value="SUBTILASE_SER"/>
    <property type="match status" value="1"/>
</dbReference>
<dbReference type="InterPro" id="IPR023828">
    <property type="entry name" value="Peptidase_S8_Ser-AS"/>
</dbReference>
<evidence type="ECO:0000256" key="4">
    <source>
        <dbReference type="ARBA" id="ARBA00022825"/>
    </source>
</evidence>
<dbReference type="Pfam" id="PF13517">
    <property type="entry name" value="FG-GAP_3"/>
    <property type="match status" value="1"/>
</dbReference>
<keyword evidence="2" id="KW-0732">Signal</keyword>
<accession>A0A4Q2U9W9</accession>
<dbReference type="GO" id="GO:0004252">
    <property type="term" value="F:serine-type endopeptidase activity"/>
    <property type="evidence" value="ECO:0007669"/>
    <property type="project" value="InterPro"/>
</dbReference>
<gene>
    <name evidence="6" type="ORF">D3273_02475</name>
</gene>
<dbReference type="Gene3D" id="2.130.10.130">
    <property type="entry name" value="Integrin alpha, N-terminal"/>
    <property type="match status" value="1"/>
</dbReference>
<reference evidence="6 7" key="1">
    <citation type="submission" date="2018-12" db="EMBL/GenBank/DDBJ databases">
        <authorList>
            <person name="Grouzdev D.S."/>
            <person name="Krutkina M.S."/>
        </authorList>
    </citation>
    <scope>NUCLEOTIDE SEQUENCE [LARGE SCALE GENOMIC DNA]</scope>
    <source>
        <strain evidence="6 7">RmlP026</strain>
    </source>
</reference>